<comment type="cofactor">
    <cofactor evidence="14">
        <name>Zn(2+)</name>
        <dbReference type="ChEBI" id="CHEBI:29105"/>
    </cofactor>
    <text evidence="14">Binds 1 zinc ion per subunit.</text>
</comment>
<keyword evidence="8 14" id="KW-0862">Zinc</keyword>
<dbReference type="CDD" id="cd07335">
    <property type="entry name" value="M48B_HtpX_like"/>
    <property type="match status" value="1"/>
</dbReference>
<feature type="transmembrane region" description="Helical" evidence="14">
    <location>
        <begin position="12"/>
        <end position="33"/>
    </location>
</feature>
<dbReference type="GO" id="GO:0005886">
    <property type="term" value="C:plasma membrane"/>
    <property type="evidence" value="ECO:0007669"/>
    <property type="project" value="UniProtKB-SubCell"/>
</dbReference>
<dbReference type="EC" id="3.4.24.-" evidence="14"/>
<dbReference type="EMBL" id="PIPL01000001">
    <property type="protein sequence ID" value="RUO25665.1"/>
    <property type="molecule type" value="Genomic_DNA"/>
</dbReference>
<evidence type="ECO:0000256" key="14">
    <source>
        <dbReference type="HAMAP-Rule" id="MF_00188"/>
    </source>
</evidence>
<keyword evidence="14" id="KW-0346">Stress response</keyword>
<dbReference type="InterPro" id="IPR001915">
    <property type="entry name" value="Peptidase_M48"/>
</dbReference>
<dbReference type="Pfam" id="PF01435">
    <property type="entry name" value="Peptidase_M48"/>
    <property type="match status" value="1"/>
</dbReference>
<evidence type="ECO:0000256" key="9">
    <source>
        <dbReference type="ARBA" id="ARBA00022989"/>
    </source>
</evidence>
<evidence type="ECO:0000259" key="15">
    <source>
        <dbReference type="Pfam" id="PF01435"/>
    </source>
</evidence>
<feature type="binding site" evidence="14">
    <location>
        <position position="143"/>
    </location>
    <ligand>
        <name>Zn(2+)</name>
        <dbReference type="ChEBI" id="CHEBI:29105"/>
        <note>catalytic</note>
    </ligand>
</feature>
<evidence type="ECO:0000256" key="3">
    <source>
        <dbReference type="ARBA" id="ARBA00022475"/>
    </source>
</evidence>
<dbReference type="InterPro" id="IPR050083">
    <property type="entry name" value="HtpX_protease"/>
</dbReference>
<dbReference type="InterPro" id="IPR022919">
    <property type="entry name" value="Pept_M48_protease_HtpX"/>
</dbReference>
<feature type="transmembrane region" description="Helical" evidence="14">
    <location>
        <begin position="39"/>
        <end position="57"/>
    </location>
</feature>
<dbReference type="Proteomes" id="UP000288293">
    <property type="component" value="Unassembled WGS sequence"/>
</dbReference>
<sequence>MKRILLFLGTNLAVILVLSVVMNIVMSVLGVSFDTYSGLLVFAAIFGFGGSFISLLISKWMAKRTTGAQVIEKPRNETERWLVETVKNQARKAGVKMPEVAIYQSPEPNAFATGPSKNNSLVAVSTGLLQSMNKDEVEAVLAHEVSHVANGDMVTLTLIQGVVNTFVIFLARVVAGFINNALRGNQGGGRAGGGGFAYYGIVIVLEIVFGILASIIVMYFSRYREYRADAGAAKLVGADKMISALRRLGQGRESQLDSNMAAFGIKGKKARSELFLSHPPIEKRIQALQRGIK</sequence>
<evidence type="ECO:0000256" key="1">
    <source>
        <dbReference type="ARBA" id="ARBA00004429"/>
    </source>
</evidence>
<evidence type="ECO:0000256" key="13">
    <source>
        <dbReference type="ARBA" id="ARBA00080389"/>
    </source>
</evidence>
<keyword evidence="5 14" id="KW-0812">Transmembrane</keyword>
<keyword evidence="9 14" id="KW-1133">Transmembrane helix</keyword>
<feature type="domain" description="Peptidase M48" evidence="15">
    <location>
        <begin position="78"/>
        <end position="290"/>
    </location>
</feature>
<gene>
    <name evidence="14" type="primary">htpX</name>
    <name evidence="16" type="ORF">CWE09_02750</name>
</gene>
<keyword evidence="6 14" id="KW-0479">Metal-binding</keyword>
<organism evidence="16 17">
    <name type="scientific">Aliidiomarina minuta</name>
    <dbReference type="NCBI Taxonomy" id="880057"/>
    <lineage>
        <taxon>Bacteria</taxon>
        <taxon>Pseudomonadati</taxon>
        <taxon>Pseudomonadota</taxon>
        <taxon>Gammaproteobacteria</taxon>
        <taxon>Alteromonadales</taxon>
        <taxon>Idiomarinaceae</taxon>
        <taxon>Aliidiomarina</taxon>
    </lineage>
</organism>
<dbReference type="HAMAP" id="MF_00188">
    <property type="entry name" value="Pept_M48_protease_HtpX"/>
    <property type="match status" value="1"/>
</dbReference>
<dbReference type="FunFam" id="3.30.2010.10:FF:000001">
    <property type="entry name" value="Protease HtpX"/>
    <property type="match status" value="1"/>
</dbReference>
<evidence type="ECO:0000256" key="4">
    <source>
        <dbReference type="ARBA" id="ARBA00022670"/>
    </source>
</evidence>
<dbReference type="OrthoDB" id="15218at2"/>
<evidence type="ECO:0000256" key="10">
    <source>
        <dbReference type="ARBA" id="ARBA00023049"/>
    </source>
</evidence>
<dbReference type="PANTHER" id="PTHR43221">
    <property type="entry name" value="PROTEASE HTPX"/>
    <property type="match status" value="1"/>
</dbReference>
<feature type="binding site" evidence="14">
    <location>
        <position position="225"/>
    </location>
    <ligand>
        <name>Zn(2+)</name>
        <dbReference type="ChEBI" id="CHEBI:29105"/>
        <note>catalytic</note>
    </ligand>
</feature>
<feature type="active site" evidence="14">
    <location>
        <position position="144"/>
    </location>
</feature>
<evidence type="ECO:0000313" key="17">
    <source>
        <dbReference type="Proteomes" id="UP000288293"/>
    </source>
</evidence>
<reference evidence="16 17" key="1">
    <citation type="journal article" date="2011" name="Front. Microbiol.">
        <title>Genomic signatures of strain selection and enhancement in Bacillus atrophaeus var. globigii, a historical biowarfare simulant.</title>
        <authorList>
            <person name="Gibbons H.S."/>
            <person name="Broomall S.M."/>
            <person name="McNew L.A."/>
            <person name="Daligault H."/>
            <person name="Chapman C."/>
            <person name="Bruce D."/>
            <person name="Karavis M."/>
            <person name="Krepps M."/>
            <person name="McGregor P.A."/>
            <person name="Hong C."/>
            <person name="Park K.H."/>
            <person name="Akmal A."/>
            <person name="Feldman A."/>
            <person name="Lin J.S."/>
            <person name="Chang W.E."/>
            <person name="Higgs B.W."/>
            <person name="Demirev P."/>
            <person name="Lindquist J."/>
            <person name="Liem A."/>
            <person name="Fochler E."/>
            <person name="Read T.D."/>
            <person name="Tapia R."/>
            <person name="Johnson S."/>
            <person name="Bishop-Lilly K.A."/>
            <person name="Detter C."/>
            <person name="Han C."/>
            <person name="Sozhamannan S."/>
            <person name="Rosenzweig C.N."/>
            <person name="Skowronski E.W."/>
        </authorList>
    </citation>
    <scope>NUCLEOTIDE SEQUENCE [LARGE SCALE GENOMIC DNA]</scope>
    <source>
        <strain evidence="16 17">MLST1</strain>
    </source>
</reference>
<keyword evidence="3 14" id="KW-1003">Cell membrane</keyword>
<dbReference type="PANTHER" id="PTHR43221:SF1">
    <property type="entry name" value="PROTEASE HTPX"/>
    <property type="match status" value="1"/>
</dbReference>
<protein>
    <recommendedName>
        <fullName evidence="12 14">Protease HtpX</fullName>
        <ecNumber evidence="14">3.4.24.-</ecNumber>
    </recommendedName>
    <alternativeName>
        <fullName evidence="13 14">Heat shock protein HtpX</fullName>
    </alternativeName>
</protein>
<proteinExistence type="inferred from homology"/>
<dbReference type="AlphaFoldDB" id="A0A432W6G2"/>
<keyword evidence="7 14" id="KW-0378">Hydrolase</keyword>
<evidence type="ECO:0000256" key="12">
    <source>
        <dbReference type="ARBA" id="ARBA00071790"/>
    </source>
</evidence>
<dbReference type="GO" id="GO:0004222">
    <property type="term" value="F:metalloendopeptidase activity"/>
    <property type="evidence" value="ECO:0007669"/>
    <property type="project" value="UniProtKB-UniRule"/>
</dbReference>
<evidence type="ECO:0000256" key="6">
    <source>
        <dbReference type="ARBA" id="ARBA00022723"/>
    </source>
</evidence>
<keyword evidence="10 14" id="KW-0482">Metalloprotease</keyword>
<dbReference type="RefSeq" id="WP_126802452.1">
    <property type="nucleotide sequence ID" value="NZ_PIPL01000001.1"/>
</dbReference>
<feature type="binding site" evidence="14">
    <location>
        <position position="147"/>
    </location>
    <ligand>
        <name>Zn(2+)</name>
        <dbReference type="ChEBI" id="CHEBI:29105"/>
        <note>catalytic</note>
    </ligand>
</feature>
<accession>A0A432W6G2</accession>
<dbReference type="NCBIfam" id="NF003965">
    <property type="entry name" value="PRK05457.1"/>
    <property type="match status" value="1"/>
</dbReference>
<feature type="transmembrane region" description="Helical" evidence="14">
    <location>
        <begin position="156"/>
        <end position="178"/>
    </location>
</feature>
<name>A0A432W6G2_9GAMM</name>
<comment type="similarity">
    <text evidence="2 14">Belongs to the peptidase M48B family.</text>
</comment>
<evidence type="ECO:0000313" key="16">
    <source>
        <dbReference type="EMBL" id="RUO25665.1"/>
    </source>
</evidence>
<evidence type="ECO:0000256" key="8">
    <source>
        <dbReference type="ARBA" id="ARBA00022833"/>
    </source>
</evidence>
<keyword evidence="11 14" id="KW-0472">Membrane</keyword>
<dbReference type="GO" id="GO:0006508">
    <property type="term" value="P:proteolysis"/>
    <property type="evidence" value="ECO:0007669"/>
    <property type="project" value="UniProtKB-KW"/>
</dbReference>
<keyword evidence="4 14" id="KW-0645">Protease</keyword>
<evidence type="ECO:0000256" key="11">
    <source>
        <dbReference type="ARBA" id="ARBA00023136"/>
    </source>
</evidence>
<evidence type="ECO:0000256" key="5">
    <source>
        <dbReference type="ARBA" id="ARBA00022692"/>
    </source>
</evidence>
<evidence type="ECO:0000256" key="2">
    <source>
        <dbReference type="ARBA" id="ARBA00009779"/>
    </source>
</evidence>
<evidence type="ECO:0000256" key="7">
    <source>
        <dbReference type="ARBA" id="ARBA00022801"/>
    </source>
</evidence>
<keyword evidence="17" id="KW-1185">Reference proteome</keyword>
<comment type="caution">
    <text evidence="16">The sequence shown here is derived from an EMBL/GenBank/DDBJ whole genome shotgun (WGS) entry which is preliminary data.</text>
</comment>
<dbReference type="GO" id="GO:0008270">
    <property type="term" value="F:zinc ion binding"/>
    <property type="evidence" value="ECO:0007669"/>
    <property type="project" value="UniProtKB-UniRule"/>
</dbReference>
<comment type="subcellular location">
    <subcellularLocation>
        <location evidence="1">Cell inner membrane</location>
        <topology evidence="1">Multi-pass membrane protein</topology>
    </subcellularLocation>
    <subcellularLocation>
        <location evidence="14">Cell membrane</location>
        <topology evidence="14">Multi-pass membrane protein</topology>
    </subcellularLocation>
</comment>
<dbReference type="Gene3D" id="3.30.2010.10">
    <property type="entry name" value="Metalloproteases ('zincins'), catalytic domain"/>
    <property type="match status" value="1"/>
</dbReference>
<feature type="transmembrane region" description="Helical" evidence="14">
    <location>
        <begin position="198"/>
        <end position="220"/>
    </location>
</feature>